<organism evidence="2 3">
    <name type="scientific">Micromonospora coerulea</name>
    <dbReference type="NCBI Taxonomy" id="47856"/>
    <lineage>
        <taxon>Bacteria</taxon>
        <taxon>Bacillati</taxon>
        <taxon>Actinomycetota</taxon>
        <taxon>Actinomycetes</taxon>
        <taxon>Micromonosporales</taxon>
        <taxon>Micromonosporaceae</taxon>
        <taxon>Micromonospora</taxon>
    </lineage>
</organism>
<keyword evidence="3" id="KW-1185">Reference proteome</keyword>
<sequence length="82" mass="9057">MVGGAARGTRWFDDRWVGGGLRPVLEYEGQGVGFARWYRLHLAECFAIGRRRRQRERWSVGGLAVSRGSTSSGSSAPQSAQM</sequence>
<evidence type="ECO:0000313" key="2">
    <source>
        <dbReference type="EMBL" id="GAA4565590.1"/>
    </source>
</evidence>
<comment type="caution">
    <text evidence="2">The sequence shown here is derived from an EMBL/GenBank/DDBJ whole genome shotgun (WGS) entry which is preliminary data.</text>
</comment>
<dbReference type="EMBL" id="BAABGU010000005">
    <property type="protein sequence ID" value="GAA4565590.1"/>
    <property type="molecule type" value="Genomic_DNA"/>
</dbReference>
<feature type="compositionally biased region" description="Low complexity" evidence="1">
    <location>
        <begin position="66"/>
        <end position="82"/>
    </location>
</feature>
<name>A0ABP8SD33_9ACTN</name>
<evidence type="ECO:0000256" key="1">
    <source>
        <dbReference type="SAM" id="MobiDB-lite"/>
    </source>
</evidence>
<evidence type="ECO:0000313" key="3">
    <source>
        <dbReference type="Proteomes" id="UP001500307"/>
    </source>
</evidence>
<gene>
    <name evidence="2" type="ORF">GCM10023176_14030</name>
</gene>
<protein>
    <submittedName>
        <fullName evidence="2">Uncharacterized protein</fullName>
    </submittedName>
</protein>
<feature type="region of interest" description="Disordered" evidence="1">
    <location>
        <begin position="61"/>
        <end position="82"/>
    </location>
</feature>
<proteinExistence type="predicted"/>
<reference evidence="3" key="1">
    <citation type="journal article" date="2019" name="Int. J. Syst. Evol. Microbiol.">
        <title>The Global Catalogue of Microorganisms (GCM) 10K type strain sequencing project: providing services to taxonomists for standard genome sequencing and annotation.</title>
        <authorList>
            <consortium name="The Broad Institute Genomics Platform"/>
            <consortium name="The Broad Institute Genome Sequencing Center for Infectious Disease"/>
            <person name="Wu L."/>
            <person name="Ma J."/>
        </authorList>
    </citation>
    <scope>NUCLEOTIDE SEQUENCE [LARGE SCALE GENOMIC DNA]</scope>
    <source>
        <strain evidence="3">JCM 3175</strain>
    </source>
</reference>
<dbReference type="Proteomes" id="UP001500307">
    <property type="component" value="Unassembled WGS sequence"/>
</dbReference>
<accession>A0ABP8SD33</accession>